<proteinExistence type="predicted"/>
<dbReference type="AlphaFoldDB" id="A0A8J2J3Q3"/>
<name>A0A8J2J3Q3_9HEXA</name>
<evidence type="ECO:0000313" key="1">
    <source>
        <dbReference type="EMBL" id="CAG7688696.1"/>
    </source>
</evidence>
<sequence>MFREDVAKRIQYSTVRRLQPITLKFYDPVPTVLASYQHSYETLEYRQNHEDNLEIVYRPQLSARAISSKVMVESLILEGMDYDSLRRYWPSNRKPETEIQVRVLVERLEIYGKGTRIFDRNYFIKKGEQTKLKVYPLIELARGAKYRFKVQFQGSVLVMTQTGQRDVDWNYDMLTNLKLVSEVSDSNLAGSLQVTMTKPKSEISVSGGSYYCGARALHVLKGIDACV</sequence>
<protein>
    <submittedName>
        <fullName evidence="1">Uncharacterized protein</fullName>
    </submittedName>
</protein>
<gene>
    <name evidence="1" type="ORF">AFUS01_LOCUS3365</name>
</gene>
<accession>A0A8J2J3Q3</accession>
<evidence type="ECO:0000313" key="2">
    <source>
        <dbReference type="Proteomes" id="UP000708208"/>
    </source>
</evidence>
<keyword evidence="2" id="KW-1185">Reference proteome</keyword>
<organism evidence="1 2">
    <name type="scientific">Allacma fusca</name>
    <dbReference type="NCBI Taxonomy" id="39272"/>
    <lineage>
        <taxon>Eukaryota</taxon>
        <taxon>Metazoa</taxon>
        <taxon>Ecdysozoa</taxon>
        <taxon>Arthropoda</taxon>
        <taxon>Hexapoda</taxon>
        <taxon>Collembola</taxon>
        <taxon>Symphypleona</taxon>
        <taxon>Sminthuridae</taxon>
        <taxon>Allacma</taxon>
    </lineage>
</organism>
<dbReference type="Proteomes" id="UP000708208">
    <property type="component" value="Unassembled WGS sequence"/>
</dbReference>
<comment type="caution">
    <text evidence="1">The sequence shown here is derived from an EMBL/GenBank/DDBJ whole genome shotgun (WGS) entry which is preliminary data.</text>
</comment>
<dbReference type="EMBL" id="CAJVCH010020217">
    <property type="protein sequence ID" value="CAG7688696.1"/>
    <property type="molecule type" value="Genomic_DNA"/>
</dbReference>
<reference evidence="1" key="1">
    <citation type="submission" date="2021-06" db="EMBL/GenBank/DDBJ databases">
        <authorList>
            <person name="Hodson N. C."/>
            <person name="Mongue J. A."/>
            <person name="Jaron S. K."/>
        </authorList>
    </citation>
    <scope>NUCLEOTIDE SEQUENCE</scope>
</reference>